<evidence type="ECO:0000313" key="2">
    <source>
        <dbReference type="Proteomes" id="UP001595596"/>
    </source>
</evidence>
<comment type="caution">
    <text evidence="1">The sequence shown here is derived from an EMBL/GenBank/DDBJ whole genome shotgun (WGS) entry which is preliminary data.</text>
</comment>
<proteinExistence type="predicted"/>
<gene>
    <name evidence="1" type="ORF">ACFOMP_07020</name>
</gene>
<dbReference type="Proteomes" id="UP001595596">
    <property type="component" value="Unassembled WGS sequence"/>
</dbReference>
<dbReference type="RefSeq" id="WP_379028898.1">
    <property type="nucleotide sequence ID" value="NZ_JBHRXE010000016.1"/>
</dbReference>
<keyword evidence="2" id="KW-1185">Reference proteome</keyword>
<reference evidence="2" key="1">
    <citation type="journal article" date="2019" name="Int. J. Syst. Evol. Microbiol.">
        <title>The Global Catalogue of Microorganisms (GCM) 10K type strain sequencing project: providing services to taxonomists for standard genome sequencing and annotation.</title>
        <authorList>
            <consortium name="The Broad Institute Genomics Platform"/>
            <consortium name="The Broad Institute Genome Sequencing Center for Infectious Disease"/>
            <person name="Wu L."/>
            <person name="Ma J."/>
        </authorList>
    </citation>
    <scope>NUCLEOTIDE SEQUENCE [LARGE SCALE GENOMIC DNA]</scope>
    <source>
        <strain evidence="2">VKM B-3226</strain>
    </source>
</reference>
<dbReference type="EMBL" id="JBHRXE010000016">
    <property type="protein sequence ID" value="MFC3569198.1"/>
    <property type="molecule type" value="Genomic_DNA"/>
</dbReference>
<name>A0ABV7RYB3_9RHOB</name>
<accession>A0ABV7RYB3</accession>
<sequence>MTMRNRTAWNTAALVGAAMVGKLPRYDEFFRTDARESRGPQTPEQQEAALRVLAASWGAVEGQIKCDV</sequence>
<organism evidence="1 2">
    <name type="scientific">Paracoccus simplex</name>
    <dbReference type="NCBI Taxonomy" id="2086346"/>
    <lineage>
        <taxon>Bacteria</taxon>
        <taxon>Pseudomonadati</taxon>
        <taxon>Pseudomonadota</taxon>
        <taxon>Alphaproteobacteria</taxon>
        <taxon>Rhodobacterales</taxon>
        <taxon>Paracoccaceae</taxon>
        <taxon>Paracoccus</taxon>
    </lineage>
</organism>
<protein>
    <submittedName>
        <fullName evidence="1">Uncharacterized protein</fullName>
    </submittedName>
</protein>
<evidence type="ECO:0000313" key="1">
    <source>
        <dbReference type="EMBL" id="MFC3569198.1"/>
    </source>
</evidence>